<evidence type="ECO:0000313" key="2">
    <source>
        <dbReference type="EMBL" id="CAK0793161.1"/>
    </source>
</evidence>
<feature type="region of interest" description="Disordered" evidence="1">
    <location>
        <begin position="78"/>
        <end position="121"/>
    </location>
</feature>
<accession>A0ABN9PJH4</accession>
<gene>
    <name evidence="2" type="ORF">PCOR1329_LOCUS3548</name>
</gene>
<organism evidence="2 3">
    <name type="scientific">Prorocentrum cordatum</name>
    <dbReference type="NCBI Taxonomy" id="2364126"/>
    <lineage>
        <taxon>Eukaryota</taxon>
        <taxon>Sar</taxon>
        <taxon>Alveolata</taxon>
        <taxon>Dinophyceae</taxon>
        <taxon>Prorocentrales</taxon>
        <taxon>Prorocentraceae</taxon>
        <taxon>Prorocentrum</taxon>
    </lineage>
</organism>
<dbReference type="EMBL" id="CAUYUJ010000908">
    <property type="protein sequence ID" value="CAK0793161.1"/>
    <property type="molecule type" value="Genomic_DNA"/>
</dbReference>
<dbReference type="Proteomes" id="UP001189429">
    <property type="component" value="Unassembled WGS sequence"/>
</dbReference>
<evidence type="ECO:0000313" key="3">
    <source>
        <dbReference type="Proteomes" id="UP001189429"/>
    </source>
</evidence>
<feature type="non-terminal residue" evidence="2">
    <location>
        <position position="1"/>
    </location>
</feature>
<keyword evidence="3" id="KW-1185">Reference proteome</keyword>
<proteinExistence type="predicted"/>
<evidence type="ECO:0000256" key="1">
    <source>
        <dbReference type="SAM" id="MobiDB-lite"/>
    </source>
</evidence>
<sequence length="121" mass="13286">SRRCEHPNDERSVGSVPFESLRSVRREEMLVGGNCLVVELARPLPGPPQQEALTLRARSAQSCEEWITSLSMLRAAGDLTSEPSAGPVRKTHSRDSMTSGRSLVSEEGPGVRKTQSWRSRA</sequence>
<name>A0ABN9PJH4_9DINO</name>
<protein>
    <recommendedName>
        <fullName evidence="4">PH domain-containing protein</fullName>
    </recommendedName>
</protein>
<comment type="caution">
    <text evidence="2">The sequence shown here is derived from an EMBL/GenBank/DDBJ whole genome shotgun (WGS) entry which is preliminary data.</text>
</comment>
<evidence type="ECO:0008006" key="4">
    <source>
        <dbReference type="Google" id="ProtNLM"/>
    </source>
</evidence>
<reference evidence="2" key="1">
    <citation type="submission" date="2023-10" db="EMBL/GenBank/DDBJ databases">
        <authorList>
            <person name="Chen Y."/>
            <person name="Shah S."/>
            <person name="Dougan E. K."/>
            <person name="Thang M."/>
            <person name="Chan C."/>
        </authorList>
    </citation>
    <scope>NUCLEOTIDE SEQUENCE [LARGE SCALE GENOMIC DNA]</scope>
</reference>